<evidence type="ECO:0000256" key="2">
    <source>
        <dbReference type="ARBA" id="ARBA00022468"/>
    </source>
</evidence>
<dbReference type="FunFam" id="2.30.30.40:FF:000136">
    <property type="entry name" value="Rho GTPase activating protein 4"/>
    <property type="match status" value="1"/>
</dbReference>
<evidence type="ECO:0000259" key="7">
    <source>
        <dbReference type="PROSITE" id="PS50002"/>
    </source>
</evidence>
<dbReference type="PANTHER" id="PTHR14166">
    <property type="entry name" value="SLIT-ROBO RHO GTPASE ACTIVATING PROTEIN"/>
    <property type="match status" value="1"/>
</dbReference>
<dbReference type="InterPro" id="IPR036028">
    <property type="entry name" value="SH3-like_dom_sf"/>
</dbReference>
<feature type="compositionally biased region" description="Basic and acidic residues" evidence="6">
    <location>
        <begin position="183"/>
        <end position="201"/>
    </location>
</feature>
<feature type="compositionally biased region" description="Polar residues" evidence="6">
    <location>
        <begin position="841"/>
        <end position="850"/>
    </location>
</feature>
<keyword evidence="1 4" id="KW-0728">SH3 domain</keyword>
<sequence length="1161" mass="131136">MNARKDKQLLECDSKIKEIRNQLNEQLKCFDQHTESRAALLSDIQEFFKRKSEIESEYARKLDLLSEKYMTKQRNLYAIKKEQPDLDLQSPVLCWFQMLEQCQRESKDHGTLSNIYLNHVIPRLQMTSEDVGRLHKKTREISQDSHEDLLKDLRKLYQAMQLYQVYWAECMQAENKLKQAEKQFDKRNDRSMDSPKMDNKVKRSTSFRKLEKLKEKRLNKYSESKLKSVKARNEYILQLESTNATLTKYYETDINSLVETMGTGYHSSVQRMWRSLGEAEAAAANSRLKGLDILQQSVDDIEPNRDRQRFLENNDNSFARPPKFVYGGHPDDDMKKISLALPQLHKETDKRFIEIERTVKQMITDQEEVVKSVEATKSSMHQLASSIRTDLTSPFSHTRSPKEGISALAVPVLAFASLPTPFSGKDVASTRSKIVDTEAYFFQKYEEFLQKGNQLNRLEVKQNILKKALTEEVPVGEDTFTRPGPPRVLPKPSMRSTGRRKRSKHSPAPKGAAGYFSTNLEAYLKESGRSIPLVVESCIRIINLYGLHHQGIFRVPGSHQEITEMKGLFEAGEDPISEREDDADINSVAGLLKLYFRQLDEKLFPQYIFEDLEKCAHISNIEERVTKIRQIILNIPESVLIVMRYLFAFLNHLSQNSDENMMDAYNIAVCFGPTLLPVPDNCDQVACQANVNEVIKTIVLHHDEIFPSMLDGPLYETVMASDDFGPDDTVSTVADGITADSDQTNAEHHSATHSAHSSVSDDESEQIVEGVAKYDYKGRSERELTFFKGDSLTLYRRASEDWWEGNFKGRDGLVPHAYIIVHDSLDGDVSSRAESEISLDSGGTPQSPSQKGAPFFNQPSRRSSSDPKPVDGSKLPMKTKSLDRYNNVQDYIRQQRIIANKAVKAGLVVTPEAGNKVYRSGSMRETLTTDTDEQAAKDNVFTSNQDVDPASMSVAERIARFKRGGSGAAGPPGTEPDTIQKKPYGTVPRIYVETGAPRKVIEDTMKNALDELKALDIHGPIQPHEGAPDVVLDTLENRGHLSSSRSDSPIHSNASTLSSSDSRHEKSGPSPQSSGNWKSQLRGSREKHSKNSNNNNNNNSSSHYQVPTHRYQGMSSLVTQDFGSSAPEPSRTPNHEPLRMTYSTKTKYAQQVKQSVRKTAL</sequence>
<dbReference type="EMBL" id="LR790704">
    <property type="protein sequence ID" value="CAB3266566.1"/>
    <property type="molecule type" value="mRNA"/>
</dbReference>
<gene>
    <name evidence="10" type="primary">Srgap3</name>
</gene>
<evidence type="ECO:0000256" key="4">
    <source>
        <dbReference type="PROSITE-ProRule" id="PRU00192"/>
    </source>
</evidence>
<reference evidence="10" key="1">
    <citation type="submission" date="2020-04" db="EMBL/GenBank/DDBJ databases">
        <authorList>
            <person name="Neveu A P."/>
        </authorList>
    </citation>
    <scope>NUCLEOTIDE SEQUENCE</scope>
    <source>
        <tissue evidence="10">Whole embryo</tissue>
    </source>
</reference>
<dbReference type="GO" id="GO:0007165">
    <property type="term" value="P:signal transduction"/>
    <property type="evidence" value="ECO:0007669"/>
    <property type="project" value="InterPro"/>
</dbReference>
<dbReference type="SUPFAM" id="SSF103657">
    <property type="entry name" value="BAR/IMD domain-like"/>
    <property type="match status" value="1"/>
</dbReference>
<keyword evidence="3 5" id="KW-0175">Coiled coil</keyword>
<evidence type="ECO:0000256" key="5">
    <source>
        <dbReference type="PROSITE-ProRule" id="PRU01077"/>
    </source>
</evidence>
<dbReference type="SUPFAM" id="SSF50044">
    <property type="entry name" value="SH3-domain"/>
    <property type="match status" value="1"/>
</dbReference>
<dbReference type="SMART" id="SM00324">
    <property type="entry name" value="RhoGAP"/>
    <property type="match status" value="1"/>
</dbReference>
<dbReference type="SUPFAM" id="SSF48350">
    <property type="entry name" value="GTPase activation domain, GAP"/>
    <property type="match status" value="1"/>
</dbReference>
<dbReference type="Gene3D" id="1.10.555.10">
    <property type="entry name" value="Rho GTPase activation protein"/>
    <property type="match status" value="1"/>
</dbReference>
<protein>
    <submittedName>
        <fullName evidence="10">SLIT-ROBO Rho GTPase-activating protein 3-like</fullName>
    </submittedName>
</protein>
<feature type="domain" description="F-BAR" evidence="9">
    <location>
        <begin position="17"/>
        <end position="306"/>
    </location>
</feature>
<dbReference type="CDD" id="cd11809">
    <property type="entry name" value="SH3_srGAP"/>
    <property type="match status" value="1"/>
</dbReference>
<dbReference type="InterPro" id="IPR051627">
    <property type="entry name" value="SLIT-ROBO_RhoGAP"/>
</dbReference>
<feature type="compositionally biased region" description="Polar residues" evidence="6">
    <location>
        <begin position="1141"/>
        <end position="1154"/>
    </location>
</feature>
<dbReference type="Pfam" id="PF14604">
    <property type="entry name" value="SH3_9"/>
    <property type="match status" value="1"/>
</dbReference>
<evidence type="ECO:0000256" key="1">
    <source>
        <dbReference type="ARBA" id="ARBA00022443"/>
    </source>
</evidence>
<evidence type="ECO:0000256" key="3">
    <source>
        <dbReference type="ARBA" id="ARBA00023054"/>
    </source>
</evidence>
<keyword evidence="2" id="KW-0343">GTPase activation</keyword>
<evidence type="ECO:0000259" key="9">
    <source>
        <dbReference type="PROSITE" id="PS51741"/>
    </source>
</evidence>
<evidence type="ECO:0000259" key="8">
    <source>
        <dbReference type="PROSITE" id="PS50238"/>
    </source>
</evidence>
<feature type="domain" description="Rho-GAP" evidence="8">
    <location>
        <begin position="518"/>
        <end position="706"/>
    </location>
</feature>
<dbReference type="Gene3D" id="2.30.30.40">
    <property type="entry name" value="SH3 Domains"/>
    <property type="match status" value="1"/>
</dbReference>
<feature type="region of interest" description="Disordered" evidence="6">
    <location>
        <begin position="831"/>
        <end position="880"/>
    </location>
</feature>
<dbReference type="Pfam" id="PF00611">
    <property type="entry name" value="FCH"/>
    <property type="match status" value="1"/>
</dbReference>
<dbReference type="InterPro" id="IPR008936">
    <property type="entry name" value="Rho_GTPase_activation_prot"/>
</dbReference>
<dbReference type="SMART" id="SM00055">
    <property type="entry name" value="FCH"/>
    <property type="match status" value="1"/>
</dbReference>
<feature type="compositionally biased region" description="Low complexity" evidence="6">
    <location>
        <begin position="1091"/>
        <end position="1102"/>
    </location>
</feature>
<dbReference type="PROSITE" id="PS50238">
    <property type="entry name" value="RHOGAP"/>
    <property type="match status" value="1"/>
</dbReference>
<dbReference type="PROSITE" id="PS51741">
    <property type="entry name" value="F_BAR"/>
    <property type="match status" value="1"/>
</dbReference>
<feature type="region of interest" description="Disordered" evidence="6">
    <location>
        <begin position="183"/>
        <end position="203"/>
    </location>
</feature>
<dbReference type="PROSITE" id="PS50002">
    <property type="entry name" value="SH3"/>
    <property type="match status" value="1"/>
</dbReference>
<dbReference type="SMART" id="SM00326">
    <property type="entry name" value="SH3"/>
    <property type="match status" value="1"/>
</dbReference>
<accession>A0A6F9DUB6</accession>
<feature type="compositionally biased region" description="Polar residues" evidence="6">
    <location>
        <begin position="1113"/>
        <end position="1123"/>
    </location>
</feature>
<feature type="compositionally biased region" description="Polar residues" evidence="6">
    <location>
        <begin position="1069"/>
        <end position="1082"/>
    </location>
</feature>
<feature type="region of interest" description="Disordered" evidence="6">
    <location>
        <begin position="1039"/>
        <end position="1161"/>
    </location>
</feature>
<feature type="compositionally biased region" description="Polar residues" evidence="6">
    <location>
        <begin position="1040"/>
        <end position="1060"/>
    </location>
</feature>
<feature type="region of interest" description="Disordered" evidence="6">
    <location>
        <begin position="743"/>
        <end position="766"/>
    </location>
</feature>
<dbReference type="InterPro" id="IPR031160">
    <property type="entry name" value="F_BAR_dom"/>
</dbReference>
<dbReference type="GO" id="GO:0005096">
    <property type="term" value="F:GTPase activator activity"/>
    <property type="evidence" value="ECO:0007669"/>
    <property type="project" value="UniProtKB-KW"/>
</dbReference>
<name>A0A6F9DUB6_9ASCI</name>
<dbReference type="InterPro" id="IPR001452">
    <property type="entry name" value="SH3_domain"/>
</dbReference>
<dbReference type="InterPro" id="IPR001060">
    <property type="entry name" value="FCH_dom"/>
</dbReference>
<proteinExistence type="evidence at transcript level"/>
<dbReference type="Pfam" id="PF00620">
    <property type="entry name" value="RhoGAP"/>
    <property type="match status" value="1"/>
</dbReference>
<feature type="region of interest" description="Disordered" evidence="6">
    <location>
        <begin position="476"/>
        <end position="512"/>
    </location>
</feature>
<evidence type="ECO:0000256" key="6">
    <source>
        <dbReference type="SAM" id="MobiDB-lite"/>
    </source>
</evidence>
<feature type="region of interest" description="Disordered" evidence="6">
    <location>
        <begin position="963"/>
        <end position="982"/>
    </location>
</feature>
<dbReference type="InterPro" id="IPR000198">
    <property type="entry name" value="RhoGAP_dom"/>
</dbReference>
<dbReference type="FunFam" id="1.10.555.10:FF:000112">
    <property type="entry name" value="SLIT-ROBO Rho GTPase-activating protein 3"/>
    <property type="match status" value="1"/>
</dbReference>
<organism evidence="10">
    <name type="scientific">Phallusia mammillata</name>
    <dbReference type="NCBI Taxonomy" id="59560"/>
    <lineage>
        <taxon>Eukaryota</taxon>
        <taxon>Metazoa</taxon>
        <taxon>Chordata</taxon>
        <taxon>Tunicata</taxon>
        <taxon>Ascidiacea</taxon>
        <taxon>Phlebobranchia</taxon>
        <taxon>Ascidiidae</taxon>
        <taxon>Phallusia</taxon>
    </lineage>
</organism>
<evidence type="ECO:0000313" key="10">
    <source>
        <dbReference type="EMBL" id="CAB3266566.1"/>
    </source>
</evidence>
<dbReference type="Gene3D" id="1.20.1270.60">
    <property type="entry name" value="Arfaptin homology (AH) domain/BAR domain"/>
    <property type="match status" value="1"/>
</dbReference>
<dbReference type="CDD" id="cd07656">
    <property type="entry name" value="F-BAR_srGAP"/>
    <property type="match status" value="1"/>
</dbReference>
<feature type="domain" description="SH3" evidence="7">
    <location>
        <begin position="765"/>
        <end position="824"/>
    </location>
</feature>
<dbReference type="InterPro" id="IPR027267">
    <property type="entry name" value="AH/BAR_dom_sf"/>
</dbReference>
<dbReference type="AlphaFoldDB" id="A0A6F9DUB6"/>
<feature type="compositionally biased region" description="Basic residues" evidence="6">
    <location>
        <begin position="497"/>
        <end position="507"/>
    </location>
</feature>